<accession>A0A345JQB7</accession>
<name>A0A345JQB7_9GAMM</name>
<proteinExistence type="predicted"/>
<dbReference type="RefSeq" id="WP_071628798.1">
    <property type="nucleotide sequence ID" value="NZ_CP022375.1"/>
</dbReference>
<keyword evidence="2" id="KW-1185">Reference proteome</keyword>
<organism evidence="1 2">
    <name type="scientific">Francisella opportunistica</name>
    <dbReference type="NCBI Taxonomy" id="2016517"/>
    <lineage>
        <taxon>Bacteria</taxon>
        <taxon>Pseudomonadati</taxon>
        <taxon>Pseudomonadota</taxon>
        <taxon>Gammaproteobacteria</taxon>
        <taxon>Thiotrichales</taxon>
        <taxon>Francisellaceae</taxon>
        <taxon>Francisella</taxon>
    </lineage>
</organism>
<sequence length="574" mass="67228">MNNIDKSFETLVINISLYYQQEYQFIISKLDTCLNIIKEFIYNPISRRTDIYNLTFVIEEIKYSTNYILSDKTAYLSETITLILENISNTNNYEEIKSYLKSLKSLIEKYKVTLGKDFSEKIEVIKTQNIADLIAKLFNKLTEKDLVTLDKDELVQIYTKTINSPKQVIIDQYTDFFNRLKTFLEQLYAIDNFIPLKENPILSLLKLAYLIKNGSCKKNRLCNSDILLLKAFYSSKKDIEKLDIINIQIEKDSNIETLYNTPSKDFQSLIEFIELQIFRVSKFFSDFCINDIFFPPQHQQIDISNPEPLEQLINCLKDLPNLLFDEHTLYKKINTKDEPYKKFFINNSDNRPLEVIIENSPATLLTKIANKYFQMLLEVATIINIQLSKNDLELLLPFLDFEKYFNQLATKISRNSELDLQILNKEISNIVKTSYSLIEAYNTLKTKEFDIINNQNCINSVDIDKLNFFINTKEFLNFKEIKITTTMNNIDINIDKLLTKINKNIAKAKFQNASLIAKDLTMQLLCKIYYSCPKLIGVYNLPPVSHNLYLAIKEVTNRPALNNIKNKQEIYWRV</sequence>
<protein>
    <submittedName>
        <fullName evidence="1">DNA polymerase I</fullName>
    </submittedName>
</protein>
<dbReference type="EMBL" id="CP022375">
    <property type="protein sequence ID" value="AXH29513.1"/>
    <property type="molecule type" value="Genomic_DNA"/>
</dbReference>
<reference evidence="1 2" key="1">
    <citation type="submission" date="2017-07" db="EMBL/GenBank/DDBJ databases">
        <title>Complete genome sequences and comparative analysis of the novel pathogen Francisella opportunistica.</title>
        <authorList>
            <person name="Dietrich E.A."/>
            <person name="Kingry L.C."/>
            <person name="Petersen J.M."/>
        </authorList>
    </citation>
    <scope>NUCLEOTIDE SEQUENCE [LARGE SCALE GENOMIC DNA]</scope>
    <source>
        <strain evidence="1 2">14-2155</strain>
    </source>
</reference>
<evidence type="ECO:0000313" key="1">
    <source>
        <dbReference type="EMBL" id="AXH29513.1"/>
    </source>
</evidence>
<evidence type="ECO:0000313" key="2">
    <source>
        <dbReference type="Proteomes" id="UP000253862"/>
    </source>
</evidence>
<dbReference type="AlphaFoldDB" id="A0A345JQB7"/>
<gene>
    <name evidence="1" type="ORF">CGC43_02415</name>
</gene>
<dbReference type="Proteomes" id="UP000253862">
    <property type="component" value="Chromosome"/>
</dbReference>